<evidence type="ECO:0008006" key="4">
    <source>
        <dbReference type="Google" id="ProtNLM"/>
    </source>
</evidence>
<dbReference type="RefSeq" id="XP_033377602.1">
    <property type="nucleotide sequence ID" value="XM_033534721.1"/>
</dbReference>
<reference evidence="2" key="1">
    <citation type="journal article" date="2020" name="Stud. Mycol.">
        <title>101 Dothideomycetes genomes: a test case for predicting lifestyles and emergence of pathogens.</title>
        <authorList>
            <person name="Haridas S."/>
            <person name="Albert R."/>
            <person name="Binder M."/>
            <person name="Bloem J."/>
            <person name="Labutti K."/>
            <person name="Salamov A."/>
            <person name="Andreopoulos B."/>
            <person name="Baker S."/>
            <person name="Barry K."/>
            <person name="Bills G."/>
            <person name="Bluhm B."/>
            <person name="Cannon C."/>
            <person name="Castanera R."/>
            <person name="Culley D."/>
            <person name="Daum C."/>
            <person name="Ezra D."/>
            <person name="Gonzalez J."/>
            <person name="Henrissat B."/>
            <person name="Kuo A."/>
            <person name="Liang C."/>
            <person name="Lipzen A."/>
            <person name="Lutzoni F."/>
            <person name="Magnuson J."/>
            <person name="Mondo S."/>
            <person name="Nolan M."/>
            <person name="Ohm R."/>
            <person name="Pangilinan J."/>
            <person name="Park H.-J."/>
            <person name="Ramirez L."/>
            <person name="Alfaro M."/>
            <person name="Sun H."/>
            <person name="Tritt A."/>
            <person name="Yoshinaga Y."/>
            <person name="Zwiers L.-H."/>
            <person name="Turgeon B."/>
            <person name="Goodwin S."/>
            <person name="Spatafora J."/>
            <person name="Crous P."/>
            <person name="Grigoriev I."/>
        </authorList>
    </citation>
    <scope>NUCLEOTIDE SEQUENCE</scope>
    <source>
        <strain evidence="2">CBS 175.79</strain>
    </source>
</reference>
<evidence type="ECO:0000313" key="2">
    <source>
        <dbReference type="EMBL" id="KAF2009263.1"/>
    </source>
</evidence>
<name>A0A6A5X8J8_9PLEO</name>
<organism evidence="2 3">
    <name type="scientific">Aaosphaeria arxii CBS 175.79</name>
    <dbReference type="NCBI Taxonomy" id="1450172"/>
    <lineage>
        <taxon>Eukaryota</taxon>
        <taxon>Fungi</taxon>
        <taxon>Dikarya</taxon>
        <taxon>Ascomycota</taxon>
        <taxon>Pezizomycotina</taxon>
        <taxon>Dothideomycetes</taxon>
        <taxon>Pleosporomycetidae</taxon>
        <taxon>Pleosporales</taxon>
        <taxon>Pleosporales incertae sedis</taxon>
        <taxon>Aaosphaeria</taxon>
    </lineage>
</organism>
<dbReference type="AlphaFoldDB" id="A0A6A5X8J8"/>
<dbReference type="EMBL" id="ML978079">
    <property type="protein sequence ID" value="KAF2009263.1"/>
    <property type="molecule type" value="Genomic_DNA"/>
</dbReference>
<feature type="signal peptide" evidence="1">
    <location>
        <begin position="1"/>
        <end position="22"/>
    </location>
</feature>
<accession>A0A6A5X8J8</accession>
<dbReference type="GeneID" id="54292118"/>
<sequence length="118" mass="14195">MFPEWWDLAMWSVLQILRCGSSLQILDRYQYSTSNCHVLYRNRSSHVMSWGDHNILCFLDTLHMLLWSVRGHAEVQPLEKNWPHHRTWIVRGIDTNAGFRWALDIQSECILFRLWKPQ</sequence>
<keyword evidence="3" id="KW-1185">Reference proteome</keyword>
<evidence type="ECO:0000313" key="3">
    <source>
        <dbReference type="Proteomes" id="UP000799778"/>
    </source>
</evidence>
<keyword evidence="1" id="KW-0732">Signal</keyword>
<gene>
    <name evidence="2" type="ORF">BU24DRAFT_86014</name>
</gene>
<feature type="chain" id="PRO_5025581525" description="Heterokaryon incompatibility domain-containing protein" evidence="1">
    <location>
        <begin position="23"/>
        <end position="118"/>
    </location>
</feature>
<dbReference type="Proteomes" id="UP000799778">
    <property type="component" value="Unassembled WGS sequence"/>
</dbReference>
<protein>
    <recommendedName>
        <fullName evidence="4">Heterokaryon incompatibility domain-containing protein</fullName>
    </recommendedName>
</protein>
<proteinExistence type="predicted"/>
<evidence type="ECO:0000256" key="1">
    <source>
        <dbReference type="SAM" id="SignalP"/>
    </source>
</evidence>